<evidence type="ECO:0000256" key="1">
    <source>
        <dbReference type="SAM" id="MobiDB-lite"/>
    </source>
</evidence>
<feature type="compositionally biased region" description="Basic and acidic residues" evidence="1">
    <location>
        <begin position="866"/>
        <end position="889"/>
    </location>
</feature>
<dbReference type="PANTHER" id="PTHR37919">
    <property type="entry name" value="PROTEIN CBG05606"/>
    <property type="match status" value="1"/>
</dbReference>
<gene>
    <name evidence="5" type="ORF">K491DRAFT_628766</name>
</gene>
<dbReference type="Pfam" id="PF20778">
    <property type="entry name" value="SLS1_C"/>
    <property type="match status" value="1"/>
</dbReference>
<accession>A0A6A6T8L9</accession>
<dbReference type="Proteomes" id="UP000799324">
    <property type="component" value="Unassembled WGS sequence"/>
</dbReference>
<proteinExistence type="predicted"/>
<feature type="region of interest" description="Disordered" evidence="1">
    <location>
        <begin position="194"/>
        <end position="252"/>
    </location>
</feature>
<feature type="region of interest" description="Disordered" evidence="1">
    <location>
        <begin position="829"/>
        <end position="850"/>
    </location>
</feature>
<dbReference type="OrthoDB" id="5392646at2759"/>
<dbReference type="AlphaFoldDB" id="A0A6A6T8L9"/>
<dbReference type="PANTHER" id="PTHR37919:SF2">
    <property type="entry name" value="EXPERA DOMAIN-CONTAINING PROTEIN"/>
    <property type="match status" value="1"/>
</dbReference>
<name>A0A6A6T8L9_9PLEO</name>
<dbReference type="InterPro" id="IPR048400">
    <property type="entry name" value="SLS1_N"/>
</dbReference>
<protein>
    <submittedName>
        <fullName evidence="5">Uncharacterized protein</fullName>
    </submittedName>
</protein>
<reference evidence="5" key="1">
    <citation type="journal article" date="2020" name="Stud. Mycol.">
        <title>101 Dothideomycetes genomes: a test case for predicting lifestyles and emergence of pathogens.</title>
        <authorList>
            <person name="Haridas S."/>
            <person name="Albert R."/>
            <person name="Binder M."/>
            <person name="Bloem J."/>
            <person name="Labutti K."/>
            <person name="Salamov A."/>
            <person name="Andreopoulos B."/>
            <person name="Baker S."/>
            <person name="Barry K."/>
            <person name="Bills G."/>
            <person name="Bluhm B."/>
            <person name="Cannon C."/>
            <person name="Castanera R."/>
            <person name="Culley D."/>
            <person name="Daum C."/>
            <person name="Ezra D."/>
            <person name="Gonzalez J."/>
            <person name="Henrissat B."/>
            <person name="Kuo A."/>
            <person name="Liang C."/>
            <person name="Lipzen A."/>
            <person name="Lutzoni F."/>
            <person name="Magnuson J."/>
            <person name="Mondo S."/>
            <person name="Nolan M."/>
            <person name="Ohm R."/>
            <person name="Pangilinan J."/>
            <person name="Park H.-J."/>
            <person name="Ramirez L."/>
            <person name="Alfaro M."/>
            <person name="Sun H."/>
            <person name="Tritt A."/>
            <person name="Yoshinaga Y."/>
            <person name="Zwiers L.-H."/>
            <person name="Turgeon B."/>
            <person name="Goodwin S."/>
            <person name="Spatafora J."/>
            <person name="Crous P."/>
            <person name="Grigoriev I."/>
        </authorList>
    </citation>
    <scope>NUCLEOTIDE SEQUENCE</scope>
    <source>
        <strain evidence="5">CBS 122681</strain>
    </source>
</reference>
<dbReference type="InterPro" id="IPR048401">
    <property type="entry name" value="SLS1_C"/>
</dbReference>
<feature type="region of interest" description="Disordered" evidence="1">
    <location>
        <begin position="52"/>
        <end position="84"/>
    </location>
</feature>
<evidence type="ECO:0000313" key="6">
    <source>
        <dbReference type="Proteomes" id="UP000799324"/>
    </source>
</evidence>
<keyword evidence="6" id="KW-1185">Reference proteome</keyword>
<dbReference type="GO" id="GO:0005743">
    <property type="term" value="C:mitochondrial inner membrane"/>
    <property type="evidence" value="ECO:0007669"/>
    <property type="project" value="InterPro"/>
</dbReference>
<evidence type="ECO:0000259" key="3">
    <source>
        <dbReference type="Pfam" id="PF20776"/>
    </source>
</evidence>
<evidence type="ECO:0000313" key="5">
    <source>
        <dbReference type="EMBL" id="KAF2656196.1"/>
    </source>
</evidence>
<dbReference type="InterPro" id="IPR032741">
    <property type="entry name" value="Sls1_KH-1"/>
</dbReference>
<dbReference type="EMBL" id="MU004339">
    <property type="protein sequence ID" value="KAF2656196.1"/>
    <property type="molecule type" value="Genomic_DNA"/>
</dbReference>
<sequence>MLAPRASNAFVCVRCELKLLRPSLSSLSRRPSRAHFSSTALRCDVLDELEQASPAEKSQPRRKVSAHPLGKLQRHHGRATVRASTAQLEGVKRLGKDADILVLREVGDAQEQHGKPQPEVVHASDDADAPGILESIEDEGASSTQQEVDAQLDSLRPKTHESPDESHYITIGEFKSLGRTLAKGFTVQQLSHYLAGPKGSGRPSSKTNVAKQVAPGAGKGKRPVERTPWFPGITPTHKRLLGTDAHRDTKKNKSKPLLIEHILRSTWKLVTLEEIESPGEIEMRMNPWQFTLLNAGESSSALDRIGSLRKAKIQAFESHHLLRITAAKGSAEYAADDIERVLQSTEAVRFYFKTWLECVPEEDIPESVLQDIRKGNPNARLVDIVPKRSFRKVEEITRTSIQIANHTVTIRGFDKNSVQEAQRCLIGLLPQKSSTTYNLDTQALDAKQDATHLLPFILKDSLPYRNRSQGLGRWTCASTKLEAYESSSQGIAASHHESIVDALYALPRGQETKTSSRIPLDDGANWERKSVTRLRADFGHVLFPANPSAPIMLPKDSRQASGLFSYDLPAMTKFVVHEARAEHQKHLSPFLHYHFVPSPLQPNRLSNLQDYPTLSLRFRVHPQPHLHEVALTFSKHIIDVPLPDLSTDLRFSHDQKLRLNDPDKNSKIGGFIKAVLANIESGQRLTAPESLTIEIPKWTLPGYTRGKLGTRTVTYLFTDIAHRQSYLSSFGDQRVAYNVSQRGKLGRNGSSLSTYYDNSNRAARMARLSSSEDPGEFPKKNLSDFVGVAVDIAGRITAMAANRGPIKSMTIGNIGKQAKLSDSLCLVDDKSDENSSDSNQERANLDSEKLDHLEAGTVQEINEPSGELHEIEHSVFTDPAIRNDSRTEDNLKDTDITLDKEVLTSSA</sequence>
<dbReference type="Pfam" id="PF20776">
    <property type="entry name" value="SLS1_N"/>
    <property type="match status" value="1"/>
</dbReference>
<feature type="domain" description="SLS1 N-terminal" evidence="3">
    <location>
        <begin position="142"/>
        <end position="270"/>
    </location>
</feature>
<feature type="domain" description="SLS1 C-terminal" evidence="4">
    <location>
        <begin position="460"/>
        <end position="790"/>
    </location>
</feature>
<evidence type="ECO:0000259" key="4">
    <source>
        <dbReference type="Pfam" id="PF20778"/>
    </source>
</evidence>
<organism evidence="5 6">
    <name type="scientific">Lophiostoma macrostomum CBS 122681</name>
    <dbReference type="NCBI Taxonomy" id="1314788"/>
    <lineage>
        <taxon>Eukaryota</taxon>
        <taxon>Fungi</taxon>
        <taxon>Dikarya</taxon>
        <taxon>Ascomycota</taxon>
        <taxon>Pezizomycotina</taxon>
        <taxon>Dothideomycetes</taxon>
        <taxon>Pleosporomycetidae</taxon>
        <taxon>Pleosporales</taxon>
        <taxon>Lophiostomataceae</taxon>
        <taxon>Lophiostoma</taxon>
    </lineage>
</organism>
<feature type="domain" description="SLS1 first KH" evidence="2">
    <location>
        <begin position="278"/>
        <end position="344"/>
    </location>
</feature>
<dbReference type="Pfam" id="PF14611">
    <property type="entry name" value="KH_SLS1_1"/>
    <property type="match status" value="1"/>
</dbReference>
<evidence type="ECO:0000259" key="2">
    <source>
        <dbReference type="Pfam" id="PF14611"/>
    </source>
</evidence>
<feature type="region of interest" description="Disordered" evidence="1">
    <location>
        <begin position="862"/>
        <end position="889"/>
    </location>
</feature>